<sequence length="218" mass="24587">MNAGDITIRRIEREYFVVQSDGTGEPVEARGPFKTVEEAQKEHAQWVGELEAVQAAQKPVQDAIEAMRDAYLRHPIFRKIANRIDRETETGKLQERAERAKKIRAELADFEYAHPPIQTEPQASGWMQQSTVKPIEPTPEQIANWRKSAKSAANAHRHAKKNRMKVPKAAAARKAGKAANRAKVLAMTAQGMTNGQIADKLDISERYVRQLRNEKGRN</sequence>
<dbReference type="Pfam" id="PF13384">
    <property type="entry name" value="HTH_23"/>
    <property type="match status" value="1"/>
</dbReference>
<dbReference type="Gene3D" id="1.10.10.10">
    <property type="entry name" value="Winged helix-like DNA-binding domain superfamily/Winged helix DNA-binding domain"/>
    <property type="match status" value="1"/>
</dbReference>
<dbReference type="InterPro" id="IPR036388">
    <property type="entry name" value="WH-like_DNA-bd_sf"/>
</dbReference>
<proteinExistence type="predicted"/>
<protein>
    <submittedName>
        <fullName evidence="1">Uncharacterized protein</fullName>
    </submittedName>
</protein>
<name>A0A1D8K6J9_9GAMM</name>
<accession>A0A1D8K6J9</accession>
<evidence type="ECO:0000313" key="2">
    <source>
        <dbReference type="Proteomes" id="UP000095342"/>
    </source>
</evidence>
<dbReference type="EMBL" id="CP017448">
    <property type="protein sequence ID" value="AOV16578.1"/>
    <property type="molecule type" value="Genomic_DNA"/>
</dbReference>
<dbReference type="Proteomes" id="UP000095342">
    <property type="component" value="Chromosome"/>
</dbReference>
<gene>
    <name evidence="1" type="ORF">BJI67_05390</name>
</gene>
<reference evidence="1 2" key="1">
    <citation type="submission" date="2016-09" db="EMBL/GenBank/DDBJ databases">
        <title>Acidihalobacter prosperus V6 (DSM14174).</title>
        <authorList>
            <person name="Khaleque H.N."/>
            <person name="Ramsay J.P."/>
            <person name="Murphy R.J.T."/>
            <person name="Kaksonen A.H."/>
            <person name="Boxall N.J."/>
            <person name="Watkin E.L.J."/>
        </authorList>
    </citation>
    <scope>NUCLEOTIDE SEQUENCE [LARGE SCALE GENOMIC DNA]</scope>
    <source>
        <strain evidence="1 2">V6</strain>
    </source>
</reference>
<dbReference type="AlphaFoldDB" id="A0A1D8K6J9"/>
<organism evidence="1 2">
    <name type="scientific">Acidihalobacter aeolianus</name>
    <dbReference type="NCBI Taxonomy" id="2792603"/>
    <lineage>
        <taxon>Bacteria</taxon>
        <taxon>Pseudomonadati</taxon>
        <taxon>Pseudomonadota</taxon>
        <taxon>Gammaproteobacteria</taxon>
        <taxon>Chromatiales</taxon>
        <taxon>Ectothiorhodospiraceae</taxon>
        <taxon>Acidihalobacter</taxon>
    </lineage>
</organism>
<dbReference type="RefSeq" id="WP_070072169.1">
    <property type="nucleotide sequence ID" value="NZ_CP017448.1"/>
</dbReference>
<keyword evidence="2" id="KW-1185">Reference proteome</keyword>
<dbReference type="KEGG" id="aaeo:BJI67_05390"/>
<evidence type="ECO:0000313" key="1">
    <source>
        <dbReference type="EMBL" id="AOV16578.1"/>
    </source>
</evidence>